<evidence type="ECO:0000313" key="2">
    <source>
        <dbReference type="Proteomes" id="UP000015354"/>
    </source>
</evidence>
<comment type="caution">
    <text evidence="1">The sequence shown here is derived from an EMBL/GenBank/DDBJ whole genome shotgun (WGS) entry which is preliminary data.</text>
</comment>
<dbReference type="AlphaFoldDB" id="S9UDM7"/>
<dbReference type="OrthoDB" id="251804at2759"/>
<proteinExistence type="predicted"/>
<dbReference type="Proteomes" id="UP000015354">
    <property type="component" value="Unassembled WGS sequence"/>
</dbReference>
<protein>
    <submittedName>
        <fullName evidence="1">Uncharacterized protein</fullName>
    </submittedName>
</protein>
<dbReference type="EMBL" id="ATMH01006050">
    <property type="protein sequence ID" value="EPY26844.1"/>
    <property type="molecule type" value="Genomic_DNA"/>
</dbReference>
<gene>
    <name evidence="1" type="ORF">STCU_06050</name>
</gene>
<keyword evidence="2" id="KW-1185">Reference proteome</keyword>
<evidence type="ECO:0000313" key="1">
    <source>
        <dbReference type="EMBL" id="EPY26844.1"/>
    </source>
</evidence>
<reference evidence="1 2" key="1">
    <citation type="journal article" date="2013" name="PLoS ONE">
        <title>Predicting the Proteins of Angomonas deanei, Strigomonas culicis and Their Respective Endosymbionts Reveals New Aspects of the Trypanosomatidae Family.</title>
        <authorList>
            <person name="Motta M.C."/>
            <person name="Martins A.C."/>
            <person name="de Souza S.S."/>
            <person name="Catta-Preta C.M."/>
            <person name="Silva R."/>
            <person name="Klein C.C."/>
            <person name="de Almeida L.G."/>
            <person name="de Lima Cunha O."/>
            <person name="Ciapina L.P."/>
            <person name="Brocchi M."/>
            <person name="Colabardini A.C."/>
            <person name="de Araujo Lima B."/>
            <person name="Machado C.R."/>
            <person name="de Almeida Soares C.M."/>
            <person name="Probst C.M."/>
            <person name="de Menezes C.B."/>
            <person name="Thompson C.E."/>
            <person name="Bartholomeu D.C."/>
            <person name="Gradia D.F."/>
            <person name="Pavoni D.P."/>
            <person name="Grisard E.C."/>
            <person name="Fantinatti-Garboggini F."/>
            <person name="Marchini F.K."/>
            <person name="Rodrigues-Luiz G.F."/>
            <person name="Wagner G."/>
            <person name="Goldman G.H."/>
            <person name="Fietto J.L."/>
            <person name="Elias M.C."/>
            <person name="Goldman M.H."/>
            <person name="Sagot M.F."/>
            <person name="Pereira M."/>
            <person name="Stoco P.H."/>
            <person name="de Mendonca-Neto R.P."/>
            <person name="Teixeira S.M."/>
            <person name="Maciel T.E."/>
            <person name="de Oliveira Mendes T.A."/>
            <person name="Urmenyi T.P."/>
            <person name="de Souza W."/>
            <person name="Schenkman S."/>
            <person name="de Vasconcelos A.T."/>
        </authorList>
    </citation>
    <scope>NUCLEOTIDE SEQUENCE [LARGE SCALE GENOMIC DNA]</scope>
</reference>
<name>S9UDM7_9TRYP</name>
<sequence length="348" mass="38808">MRTSIMSRAMLRCTHPLWKQATRTTSMASVEKRLLKAYASVTDDVLVIPPLRELSPTATGELPPHTLTTEALASASVPEIYGKFNVLNRRYNNTWDSMKDGGGEESSFVDLELDVLTLLRHIKEAHRTLAHFHAAARREGGRAARAFPLPDRVVFIIAFSQSRNQRGVAMPMLRMVKEAREAMERHNRRATPTGKVLRVVPVLIGLSCHEDDVRHYASSVRRQAVSAPRDYLFYPRGGLYTFNACLQCLCTQVRNLFHHHPSPAARRGRGGGVGNAAVVDPLEFRCFILSEGWLHVRTIASLHHRGGADAVSSHPRCRVEVVPGVVHDYLTGKEMSAFANYIACRAVQ</sequence>
<accession>S9UDM7</accession>
<organism evidence="1 2">
    <name type="scientific">Strigomonas culicis</name>
    <dbReference type="NCBI Taxonomy" id="28005"/>
    <lineage>
        <taxon>Eukaryota</taxon>
        <taxon>Discoba</taxon>
        <taxon>Euglenozoa</taxon>
        <taxon>Kinetoplastea</taxon>
        <taxon>Metakinetoplastina</taxon>
        <taxon>Trypanosomatida</taxon>
        <taxon>Trypanosomatidae</taxon>
        <taxon>Strigomonadinae</taxon>
        <taxon>Strigomonas</taxon>
    </lineage>
</organism>